<evidence type="ECO:0000259" key="2">
    <source>
        <dbReference type="Pfam" id="PF18803"/>
    </source>
</evidence>
<sequence>MVLMHLTGIHILTFQYCNCEQSQRTNNLGQLLGNKWYPATTVDPSTCATFKALETFRLLNVVGNVTVHNFIDVLERKTDPVRVETVPDRYKAFWADVAATKPGGLTVACWACPHDGKNLPQGWGAWSHNTGGYNKNIPDH</sequence>
<feature type="signal peptide" evidence="1">
    <location>
        <begin position="1"/>
        <end position="19"/>
    </location>
</feature>
<name>A0A8H6YTD6_9AGAR</name>
<dbReference type="AlphaFoldDB" id="A0A8H6YTD6"/>
<evidence type="ECO:0000313" key="3">
    <source>
        <dbReference type="EMBL" id="KAF7365978.1"/>
    </source>
</evidence>
<dbReference type="Pfam" id="PF18803">
    <property type="entry name" value="CxC2"/>
    <property type="match status" value="1"/>
</dbReference>
<feature type="chain" id="PRO_5034825313" evidence="1">
    <location>
        <begin position="20"/>
        <end position="140"/>
    </location>
</feature>
<organism evidence="3 4">
    <name type="scientific">Mycena venus</name>
    <dbReference type="NCBI Taxonomy" id="2733690"/>
    <lineage>
        <taxon>Eukaryota</taxon>
        <taxon>Fungi</taxon>
        <taxon>Dikarya</taxon>
        <taxon>Basidiomycota</taxon>
        <taxon>Agaricomycotina</taxon>
        <taxon>Agaricomycetes</taxon>
        <taxon>Agaricomycetidae</taxon>
        <taxon>Agaricales</taxon>
        <taxon>Marasmiineae</taxon>
        <taxon>Mycenaceae</taxon>
        <taxon>Mycena</taxon>
    </lineage>
</organism>
<evidence type="ECO:0000256" key="1">
    <source>
        <dbReference type="SAM" id="SignalP"/>
    </source>
</evidence>
<proteinExistence type="predicted"/>
<protein>
    <submittedName>
        <fullName evidence="3">CxC2 domain-containing protein</fullName>
    </submittedName>
</protein>
<keyword evidence="1" id="KW-0732">Signal</keyword>
<keyword evidence="4" id="KW-1185">Reference proteome</keyword>
<accession>A0A8H6YTD6</accession>
<dbReference type="OrthoDB" id="3004525at2759"/>
<comment type="caution">
    <text evidence="3">The sequence shown here is derived from an EMBL/GenBank/DDBJ whole genome shotgun (WGS) entry which is preliminary data.</text>
</comment>
<reference evidence="3" key="1">
    <citation type="submission" date="2020-05" db="EMBL/GenBank/DDBJ databases">
        <title>Mycena genomes resolve the evolution of fungal bioluminescence.</title>
        <authorList>
            <person name="Tsai I.J."/>
        </authorList>
    </citation>
    <scope>NUCLEOTIDE SEQUENCE</scope>
    <source>
        <strain evidence="3">CCC161011</strain>
    </source>
</reference>
<dbReference type="EMBL" id="JACAZI010000003">
    <property type="protein sequence ID" value="KAF7365978.1"/>
    <property type="molecule type" value="Genomic_DNA"/>
</dbReference>
<evidence type="ECO:0000313" key="4">
    <source>
        <dbReference type="Proteomes" id="UP000620124"/>
    </source>
</evidence>
<gene>
    <name evidence="3" type="ORF">MVEN_00473700</name>
</gene>
<dbReference type="InterPro" id="IPR041457">
    <property type="entry name" value="CxC2_KDZ-assoc"/>
</dbReference>
<dbReference type="Proteomes" id="UP000620124">
    <property type="component" value="Unassembled WGS sequence"/>
</dbReference>
<feature type="domain" description="CxC2-like cysteine cluster KDZ transposase-associated" evidence="2">
    <location>
        <begin position="1"/>
        <end position="80"/>
    </location>
</feature>